<reference evidence="1" key="1">
    <citation type="submission" date="2023-05" db="EMBL/GenBank/DDBJ databases">
        <authorList>
            <consortium name="ELIXIR-Norway"/>
        </authorList>
    </citation>
    <scope>NUCLEOTIDE SEQUENCE</scope>
</reference>
<accession>A0AC59YZF0</accession>
<evidence type="ECO:0000313" key="1">
    <source>
        <dbReference type="EMBL" id="CAN0095689.1"/>
    </source>
</evidence>
<dbReference type="EMBL" id="OX596105">
    <property type="protein sequence ID" value="CAN0095689.1"/>
    <property type="molecule type" value="Genomic_DNA"/>
</dbReference>
<protein>
    <submittedName>
        <fullName evidence="1">Uncharacterized protein</fullName>
    </submittedName>
</protein>
<name>A0AC59YZF0_RANTA</name>
<gene>
    <name evidence="1" type="ORF">MRATA1EN22A_LOCUS11966</name>
</gene>
<reference evidence="1" key="2">
    <citation type="submission" date="2025-03" db="EMBL/GenBank/DDBJ databases">
        <authorList>
            <consortium name="ELIXIR-Norway"/>
            <consortium name="Elixir Norway"/>
        </authorList>
    </citation>
    <scope>NUCLEOTIDE SEQUENCE</scope>
</reference>
<organism evidence="1 2">
    <name type="scientific">Rangifer tarandus platyrhynchus</name>
    <name type="common">Svalbard reindeer</name>
    <dbReference type="NCBI Taxonomy" id="3082113"/>
    <lineage>
        <taxon>Eukaryota</taxon>
        <taxon>Metazoa</taxon>
        <taxon>Chordata</taxon>
        <taxon>Craniata</taxon>
        <taxon>Vertebrata</taxon>
        <taxon>Euteleostomi</taxon>
        <taxon>Mammalia</taxon>
        <taxon>Eutheria</taxon>
        <taxon>Laurasiatheria</taxon>
        <taxon>Artiodactyla</taxon>
        <taxon>Ruminantia</taxon>
        <taxon>Pecora</taxon>
        <taxon>Cervidae</taxon>
        <taxon>Odocoileinae</taxon>
        <taxon>Rangifer</taxon>
    </lineage>
</organism>
<sequence length="101" mass="10635">MATGGRAARAAGRAATGTCPRQAAGPDWAVRPGPGRTAPTTLQGFSDTQGIPPGTFQMVLAMLSDFYVTVWLLGELEVNSKQHFKASVSGAELEQEMRIGE</sequence>
<proteinExistence type="predicted"/>
<dbReference type="Proteomes" id="UP001162501">
    <property type="component" value="Chromosome 21"/>
</dbReference>
<evidence type="ECO:0000313" key="2">
    <source>
        <dbReference type="Proteomes" id="UP001162501"/>
    </source>
</evidence>